<dbReference type="Pfam" id="PF03069">
    <property type="entry name" value="FmdA_AmdA"/>
    <property type="match status" value="2"/>
</dbReference>
<dbReference type="SUPFAM" id="SSF141130">
    <property type="entry name" value="Acetamidase/Formamidase-like"/>
    <property type="match status" value="1"/>
</dbReference>
<accession>A0AAC9J285</accession>
<dbReference type="GO" id="GO:0016811">
    <property type="term" value="F:hydrolase activity, acting on carbon-nitrogen (but not peptide) bonds, in linear amides"/>
    <property type="evidence" value="ECO:0007669"/>
    <property type="project" value="InterPro"/>
</dbReference>
<dbReference type="EMBL" id="CP017962">
    <property type="protein sequence ID" value="APC49575.1"/>
    <property type="molecule type" value="Genomic_DNA"/>
</dbReference>
<dbReference type="Proteomes" id="UP000182945">
    <property type="component" value="Chromosome"/>
</dbReference>
<evidence type="ECO:0000313" key="1">
    <source>
        <dbReference type="EMBL" id="APC49575.1"/>
    </source>
</evidence>
<dbReference type="GeneID" id="71515885"/>
<dbReference type="InterPro" id="IPR004304">
    <property type="entry name" value="FmdA_AmdA"/>
</dbReference>
<organism evidence="1 2">
    <name type="scientific">Virgibacillus halodenitrificans</name>
    <name type="common">Bacillus halodenitrificans</name>
    <dbReference type="NCBI Taxonomy" id="1482"/>
    <lineage>
        <taxon>Bacteria</taxon>
        <taxon>Bacillati</taxon>
        <taxon>Bacillota</taxon>
        <taxon>Bacilli</taxon>
        <taxon>Bacillales</taxon>
        <taxon>Bacillaceae</taxon>
        <taxon>Virgibacillus</taxon>
    </lineage>
</organism>
<dbReference type="PANTHER" id="PTHR31891">
    <property type="entry name" value="FORMAMIDASE C869.04-RELATED"/>
    <property type="match status" value="1"/>
</dbReference>
<dbReference type="Gene3D" id="3.10.28.20">
    <property type="entry name" value="Acetamidase/Formamidase-like domains"/>
    <property type="match status" value="1"/>
</dbReference>
<protein>
    <submittedName>
        <fullName evidence="1">Acetamidase</fullName>
    </submittedName>
</protein>
<sequence length="297" mass="32695">MKFFSKEKTINYFSPYIEPNFTVNLEETIMVETHDCYGGQINSESILRSDIDLGIMNQATGPIYVNNLTKNDVLKVTISDINLDDNGIMITSPGLGILGEEIKTPTTRILKVRDNKIHFDKKISIPVKPMIGVIGVATKKDRIHTAIPNSHGGNMDTKDITIGSTIYFPVFQEGGLLALGDLHASMGDGELNGTGVEIGGRVTMKLSKISGKQISSPILETEQYFQFISSGDTLDKAIKNCSITAIKHLQKYLLVNFQTAYRLLSATCDIKVSQIVNKLVTVRIAVPKKLLNKLFGE</sequence>
<dbReference type="Gene3D" id="2.40.10.120">
    <property type="match status" value="1"/>
</dbReference>
<dbReference type="PANTHER" id="PTHR31891:SF1">
    <property type="entry name" value="FORMAMIDASE C869.04-RELATED"/>
    <property type="match status" value="1"/>
</dbReference>
<dbReference type="AlphaFoldDB" id="A0AAC9J285"/>
<proteinExistence type="predicted"/>
<dbReference type="Gene3D" id="2.60.120.580">
    <property type="entry name" value="Acetamidase/Formamidase-like domains"/>
    <property type="match status" value="1"/>
</dbReference>
<dbReference type="KEGG" id="vhl:BME96_15850"/>
<name>A0AAC9J285_VIRHA</name>
<reference evidence="1 2" key="1">
    <citation type="submission" date="2016-11" db="EMBL/GenBank/DDBJ databases">
        <title>Complete genome sequencing of Virgibacillus halodenitrificans PDB-F2.</title>
        <authorList>
            <person name="Sun Z."/>
            <person name="Zhou Y."/>
            <person name="Li H."/>
        </authorList>
    </citation>
    <scope>NUCLEOTIDE SEQUENCE [LARGE SCALE GENOMIC DNA]</scope>
    <source>
        <strain evidence="1 2">PDB-F2</strain>
    </source>
</reference>
<dbReference type="RefSeq" id="WP_019377531.1">
    <property type="nucleotide sequence ID" value="NZ_CP017962.1"/>
</dbReference>
<gene>
    <name evidence="1" type="ORF">BME96_15850</name>
</gene>
<evidence type="ECO:0000313" key="2">
    <source>
        <dbReference type="Proteomes" id="UP000182945"/>
    </source>
</evidence>